<organism evidence="2 3">
    <name type="scientific">Acidihalobacter aeolianus</name>
    <dbReference type="NCBI Taxonomy" id="2792603"/>
    <lineage>
        <taxon>Bacteria</taxon>
        <taxon>Pseudomonadati</taxon>
        <taxon>Pseudomonadota</taxon>
        <taxon>Gammaproteobacteria</taxon>
        <taxon>Chromatiales</taxon>
        <taxon>Ectothiorhodospiraceae</taxon>
        <taxon>Acidihalobacter</taxon>
    </lineage>
</organism>
<keyword evidence="3" id="KW-1185">Reference proteome</keyword>
<feature type="region of interest" description="Disordered" evidence="1">
    <location>
        <begin position="1"/>
        <end position="21"/>
    </location>
</feature>
<dbReference type="Proteomes" id="UP000095342">
    <property type="component" value="Chromosome"/>
</dbReference>
<dbReference type="KEGG" id="aaeo:BJI67_08005"/>
<evidence type="ECO:0000313" key="2">
    <source>
        <dbReference type="EMBL" id="AOV17009.1"/>
    </source>
</evidence>
<name>A0A1D8K7Q9_9GAMM</name>
<proteinExistence type="predicted"/>
<dbReference type="AlphaFoldDB" id="A0A1D8K7Q9"/>
<protein>
    <recommendedName>
        <fullName evidence="4">Antitoxin Xre/MbcA/ParS-like toxin-binding domain-containing protein</fullName>
    </recommendedName>
</protein>
<reference evidence="2 3" key="1">
    <citation type="submission" date="2016-09" db="EMBL/GenBank/DDBJ databases">
        <title>Acidihalobacter prosperus V6 (DSM14174).</title>
        <authorList>
            <person name="Khaleque H.N."/>
            <person name="Ramsay J.P."/>
            <person name="Murphy R.J.T."/>
            <person name="Kaksonen A.H."/>
            <person name="Boxall N.J."/>
            <person name="Watkin E.L.J."/>
        </authorList>
    </citation>
    <scope>NUCLEOTIDE SEQUENCE [LARGE SCALE GENOMIC DNA]</scope>
    <source>
        <strain evidence="2 3">V6</strain>
    </source>
</reference>
<accession>A0A1D8K7Q9</accession>
<sequence>MPRASRALTDGRSRDYTNQADRFGHRHHTQEIFVKQPKNSIATVASRLMKFAERPPWAQSLRGHWHAYIALAAELLDWEPEDVADELDALGLQGIAFGMIFEAFATHRDKISCSFLADYLKRVGWRESAPARQYIQTLRDSTLGLYEILEVHRDKGFLLRDLLDSDAEPQFVDERSATHHLARWDIVAARVLPVLKRRQFSGGLLPIRRETYLRVLRPEWEESRDELEARAEFFRSLPAISASLWLVDAIEQAQVPLPELRNYDGEPILPGTAQLPLRTPADSVAAVLDAAADWVRAGDDPPFWNWLGGAPDVPAAPPPEQDTGLIFQSYTDSNAPVRGGAELQANRLIFTALSAARMERGLTRLRALLGAALGEALVKYDNLQDTQARKHAEPVDISPKDDTVPPEIDASLIQEMLDRHYRAVIDQPVPMLDGLTPRQAAIDLHTRKRALEWLKALENHEDRRSARDGQTPYDTRWLWTTLGLNRNDQIR</sequence>
<dbReference type="EMBL" id="CP017448">
    <property type="protein sequence ID" value="AOV17009.1"/>
    <property type="molecule type" value="Genomic_DNA"/>
</dbReference>
<evidence type="ECO:0000313" key="3">
    <source>
        <dbReference type="Proteomes" id="UP000095342"/>
    </source>
</evidence>
<evidence type="ECO:0008006" key="4">
    <source>
        <dbReference type="Google" id="ProtNLM"/>
    </source>
</evidence>
<evidence type="ECO:0000256" key="1">
    <source>
        <dbReference type="SAM" id="MobiDB-lite"/>
    </source>
</evidence>
<gene>
    <name evidence="2" type="ORF">BJI67_08005</name>
</gene>